<keyword evidence="4" id="KW-1185">Reference proteome</keyword>
<dbReference type="EMBL" id="PPPX01000011">
    <property type="protein sequence ID" value="POA08958.1"/>
    <property type="molecule type" value="Genomic_DNA"/>
</dbReference>
<dbReference type="GeneID" id="98298331"/>
<dbReference type="SUPFAM" id="SSF159888">
    <property type="entry name" value="YdhG-like"/>
    <property type="match status" value="1"/>
</dbReference>
<dbReference type="RefSeq" id="WP_103371909.1">
    <property type="nucleotide sequence ID" value="NZ_CBCRVO010000002.1"/>
</dbReference>
<evidence type="ECO:0000259" key="2">
    <source>
        <dbReference type="Pfam" id="PF08818"/>
    </source>
</evidence>
<evidence type="ECO:0000313" key="4">
    <source>
        <dbReference type="Proteomes" id="UP000242712"/>
    </source>
</evidence>
<feature type="coiled-coil region" evidence="1">
    <location>
        <begin position="3"/>
        <end position="37"/>
    </location>
</feature>
<dbReference type="Proteomes" id="UP000242712">
    <property type="component" value="Unassembled WGS sequence"/>
</dbReference>
<dbReference type="Gene3D" id="3.90.1150.200">
    <property type="match status" value="1"/>
</dbReference>
<dbReference type="AlphaFoldDB" id="A0A2K4FC67"/>
<evidence type="ECO:0000313" key="3">
    <source>
        <dbReference type="EMBL" id="POA08958.1"/>
    </source>
</evidence>
<keyword evidence="1" id="KW-0175">Coiled coil</keyword>
<evidence type="ECO:0000256" key="1">
    <source>
        <dbReference type="SAM" id="Coils"/>
    </source>
</evidence>
<gene>
    <name evidence="3" type="ORF">CD039_08205</name>
</gene>
<organism evidence="3 4">
    <name type="scientific">Staphylococcus argensis</name>
    <dbReference type="NCBI Taxonomy" id="1607738"/>
    <lineage>
        <taxon>Bacteria</taxon>
        <taxon>Bacillati</taxon>
        <taxon>Bacillota</taxon>
        <taxon>Bacilli</taxon>
        <taxon>Bacillales</taxon>
        <taxon>Staphylococcaceae</taxon>
        <taxon>Staphylococcus</taxon>
    </lineage>
</organism>
<comment type="caution">
    <text evidence="3">The sequence shown here is derived from an EMBL/GenBank/DDBJ whole genome shotgun (WGS) entry which is preliminary data.</text>
</comment>
<dbReference type="OrthoDB" id="214150at2"/>
<accession>A0A2K4FC67</accession>
<feature type="domain" description="YdhG-like" evidence="2">
    <location>
        <begin position="20"/>
        <end position="117"/>
    </location>
</feature>
<protein>
    <recommendedName>
        <fullName evidence="2">YdhG-like domain-containing protein</fullName>
    </recommendedName>
</protein>
<dbReference type="Pfam" id="PF13376">
    <property type="entry name" value="OmdA"/>
    <property type="match status" value="1"/>
</dbReference>
<name>A0A2K4FC67_9STAP</name>
<sequence length="197" mass="23550">MTQKDTKQLVESYIQQLDQWQDEITKLRDIVQETELTEDYKWKHPCYTYEGQNVVIIQEFKHYCALLFQKGAIMKDPYQSLIQQTKNVQATRQLRFTSLEEIEERAEEITWYLNEAIRVEQSGEQVPMKTTEEYTMPDELQAALDKDEALQEAFNQLTPGRQRQYMYFIGQAKRATTRERRVEKYYQHILDGKGMND</sequence>
<dbReference type="InterPro" id="IPR014922">
    <property type="entry name" value="YdhG-like"/>
</dbReference>
<proteinExistence type="predicted"/>
<reference evidence="3 4" key="1">
    <citation type="submission" date="2017-08" db="EMBL/GenBank/DDBJ databases">
        <title>Draft genome sequences of 64 type strains of genus Staph aureus.</title>
        <authorList>
            <person name="Cole K."/>
            <person name="Golubchik T."/>
            <person name="Russell J."/>
            <person name="Foster D."/>
            <person name="Llewelyn M."/>
            <person name="Wilson D."/>
            <person name="Crook D."/>
            <person name="Paul J."/>
        </authorList>
    </citation>
    <scope>NUCLEOTIDE SEQUENCE [LARGE SCALE GENOMIC DNA]</scope>
    <source>
        <strain evidence="3 4">DSM 29875</strain>
    </source>
</reference>
<dbReference type="PIRSF" id="PIRSF021308">
    <property type="entry name" value="UCP021308"/>
    <property type="match status" value="1"/>
</dbReference>
<dbReference type="Pfam" id="PF08818">
    <property type="entry name" value="DUF1801"/>
    <property type="match status" value="1"/>
</dbReference>
<dbReference type="InterPro" id="IPR016786">
    <property type="entry name" value="YdeI_bac"/>
</dbReference>